<sequence length="407" mass="46539">SRTTETKPVEPPPSSKSRATSAARVFPSSGFQLIDKSVRLEEEAFQWYSPKKFYAPRIGEVFQETYQVITKLGYGAASTTWLCRDLRKHRYVTVKIYALGQKQTKRELAALMHINAVITASPRIRHIGTANIRILVDQFKIAGPRPPRGNLCLVYKPLAMSLAEMRKTGFGGRLPIDVVKSIVFYLLRALDFLHRKANLVHADIQEDNILLSLEDEAELREVEEGEMSDPSPRKLYKDRTIYSSRLLELSAGVPVLCDFGEARFGRESYGEHVLPDLYRAPEILLRIEWDEKIDIRTLGLVVSIQRSDLSHIWTMVEGTNLFTNNRGGRWKSALPHMARMISLLGPPPQDLLDITPVTKAYFDRDEEEATALEGVEKAEFLRFVRRLLQWEPSKRPSARELLKYSWL</sequence>
<dbReference type="GeneID" id="85315495"/>
<dbReference type="PANTHER" id="PTHR24058:SF103">
    <property type="entry name" value="SERINE_THREONINE-PROTEIN KINASE PRP4 HOMOLOG"/>
    <property type="match status" value="1"/>
</dbReference>
<accession>A0AAJ0C302</accession>
<keyword evidence="1" id="KW-0723">Serine/threonine-protein kinase</keyword>
<dbReference type="Pfam" id="PF00069">
    <property type="entry name" value="Pkinase"/>
    <property type="match status" value="1"/>
</dbReference>
<evidence type="ECO:0000256" key="5">
    <source>
        <dbReference type="ARBA" id="ARBA00022840"/>
    </source>
</evidence>
<feature type="non-terminal residue" evidence="8">
    <location>
        <position position="1"/>
    </location>
</feature>
<dbReference type="SMART" id="SM00220">
    <property type="entry name" value="S_TKc"/>
    <property type="match status" value="1"/>
</dbReference>
<reference evidence="8" key="1">
    <citation type="submission" date="2023-06" db="EMBL/GenBank/DDBJ databases">
        <title>Genome-scale phylogeny and comparative genomics of the fungal order Sordariales.</title>
        <authorList>
            <consortium name="Lawrence Berkeley National Laboratory"/>
            <person name="Hensen N."/>
            <person name="Bonometti L."/>
            <person name="Westerberg I."/>
            <person name="Brannstrom I.O."/>
            <person name="Guillou S."/>
            <person name="Cros-Aarteil S."/>
            <person name="Calhoun S."/>
            <person name="Haridas S."/>
            <person name="Kuo A."/>
            <person name="Mondo S."/>
            <person name="Pangilinan J."/>
            <person name="Riley R."/>
            <person name="Labutti K."/>
            <person name="Andreopoulos B."/>
            <person name="Lipzen A."/>
            <person name="Chen C."/>
            <person name="Yanf M."/>
            <person name="Daum C."/>
            <person name="Ng V."/>
            <person name="Clum A."/>
            <person name="Steindorff A."/>
            <person name="Ohm R."/>
            <person name="Martin F."/>
            <person name="Silar P."/>
            <person name="Natvig D."/>
            <person name="Lalanne C."/>
            <person name="Gautier V."/>
            <person name="Ament-Velasquez S.L."/>
            <person name="Kruys A."/>
            <person name="Hutchinson M.I."/>
            <person name="Powell A.J."/>
            <person name="Barry K."/>
            <person name="Miller A.N."/>
            <person name="Grigoriev I.V."/>
            <person name="Debuchy R."/>
            <person name="Gladieux P."/>
            <person name="Thoren M.H."/>
            <person name="Johannesson H."/>
        </authorList>
    </citation>
    <scope>NUCLEOTIDE SEQUENCE</scope>
    <source>
        <strain evidence="8">8032-3</strain>
    </source>
</reference>
<dbReference type="InterPro" id="IPR000719">
    <property type="entry name" value="Prot_kinase_dom"/>
</dbReference>
<keyword evidence="9" id="KW-1185">Reference proteome</keyword>
<evidence type="ECO:0000256" key="4">
    <source>
        <dbReference type="ARBA" id="ARBA00022777"/>
    </source>
</evidence>
<dbReference type="SUPFAM" id="SSF56112">
    <property type="entry name" value="Protein kinase-like (PK-like)"/>
    <property type="match status" value="1"/>
</dbReference>
<name>A0AAJ0C302_9PEZI</name>
<evidence type="ECO:0000259" key="7">
    <source>
        <dbReference type="PROSITE" id="PS50011"/>
    </source>
</evidence>
<keyword evidence="2" id="KW-0808">Transferase</keyword>
<dbReference type="RefSeq" id="XP_060285204.1">
    <property type="nucleotide sequence ID" value="XM_060432308.1"/>
</dbReference>
<evidence type="ECO:0000256" key="1">
    <source>
        <dbReference type="ARBA" id="ARBA00022527"/>
    </source>
</evidence>
<protein>
    <submittedName>
        <fullName evidence="8">Serine/threonine-protein kinase</fullName>
    </submittedName>
</protein>
<evidence type="ECO:0000256" key="2">
    <source>
        <dbReference type="ARBA" id="ARBA00022679"/>
    </source>
</evidence>
<evidence type="ECO:0000313" key="9">
    <source>
        <dbReference type="Proteomes" id="UP001244011"/>
    </source>
</evidence>
<dbReference type="Proteomes" id="UP001244011">
    <property type="component" value="Unassembled WGS sequence"/>
</dbReference>
<dbReference type="Gene3D" id="3.30.200.20">
    <property type="entry name" value="Phosphorylase Kinase, domain 1"/>
    <property type="match status" value="1"/>
</dbReference>
<feature type="domain" description="Protein kinase" evidence="7">
    <location>
        <begin position="66"/>
        <end position="407"/>
    </location>
</feature>
<dbReference type="GO" id="GO:0004674">
    <property type="term" value="F:protein serine/threonine kinase activity"/>
    <property type="evidence" value="ECO:0007669"/>
    <property type="project" value="UniProtKB-KW"/>
</dbReference>
<dbReference type="Gene3D" id="1.10.510.10">
    <property type="entry name" value="Transferase(Phosphotransferase) domain 1"/>
    <property type="match status" value="1"/>
</dbReference>
<dbReference type="InterPro" id="IPR050494">
    <property type="entry name" value="Ser_Thr_dual-spec_kinase"/>
</dbReference>
<comment type="caution">
    <text evidence="8">The sequence shown here is derived from an EMBL/GenBank/DDBJ whole genome shotgun (WGS) entry which is preliminary data.</text>
</comment>
<proteinExistence type="predicted"/>
<keyword evidence="5" id="KW-0067">ATP-binding</keyword>
<dbReference type="InterPro" id="IPR011009">
    <property type="entry name" value="Kinase-like_dom_sf"/>
</dbReference>
<keyword evidence="4 8" id="KW-0418">Kinase</keyword>
<gene>
    <name evidence="8" type="ORF">QBC33DRAFT_606615</name>
</gene>
<feature type="non-terminal residue" evidence="8">
    <location>
        <position position="407"/>
    </location>
</feature>
<organism evidence="8 9">
    <name type="scientific">Phialemonium atrogriseum</name>
    <dbReference type="NCBI Taxonomy" id="1093897"/>
    <lineage>
        <taxon>Eukaryota</taxon>
        <taxon>Fungi</taxon>
        <taxon>Dikarya</taxon>
        <taxon>Ascomycota</taxon>
        <taxon>Pezizomycotina</taxon>
        <taxon>Sordariomycetes</taxon>
        <taxon>Sordariomycetidae</taxon>
        <taxon>Cephalothecales</taxon>
        <taxon>Cephalothecaceae</taxon>
        <taxon>Phialemonium</taxon>
    </lineage>
</organism>
<keyword evidence="3" id="KW-0547">Nucleotide-binding</keyword>
<evidence type="ECO:0000256" key="6">
    <source>
        <dbReference type="SAM" id="MobiDB-lite"/>
    </source>
</evidence>
<dbReference type="GO" id="GO:0005524">
    <property type="term" value="F:ATP binding"/>
    <property type="evidence" value="ECO:0007669"/>
    <property type="project" value="UniProtKB-KW"/>
</dbReference>
<evidence type="ECO:0000256" key="3">
    <source>
        <dbReference type="ARBA" id="ARBA00022741"/>
    </source>
</evidence>
<evidence type="ECO:0000313" key="8">
    <source>
        <dbReference type="EMBL" id="KAK1768991.1"/>
    </source>
</evidence>
<dbReference type="AlphaFoldDB" id="A0AAJ0C302"/>
<dbReference type="EMBL" id="MU839004">
    <property type="protein sequence ID" value="KAK1768991.1"/>
    <property type="molecule type" value="Genomic_DNA"/>
</dbReference>
<dbReference type="PANTHER" id="PTHR24058">
    <property type="entry name" value="DUAL SPECIFICITY PROTEIN KINASE"/>
    <property type="match status" value="1"/>
</dbReference>
<feature type="region of interest" description="Disordered" evidence="6">
    <location>
        <begin position="1"/>
        <end position="21"/>
    </location>
</feature>
<dbReference type="PROSITE" id="PS50011">
    <property type="entry name" value="PROTEIN_KINASE_DOM"/>
    <property type="match status" value="1"/>
</dbReference>